<dbReference type="GO" id="GO:0008009">
    <property type="term" value="F:chemokine activity"/>
    <property type="evidence" value="ECO:0007669"/>
    <property type="project" value="InterPro"/>
</dbReference>
<dbReference type="SUPFAM" id="SSF54117">
    <property type="entry name" value="Interleukin 8-like chemokines"/>
    <property type="match status" value="1"/>
</dbReference>
<keyword evidence="5" id="KW-1185">Reference proteome</keyword>
<dbReference type="GO" id="GO:0005615">
    <property type="term" value="C:extracellular space"/>
    <property type="evidence" value="ECO:0007669"/>
    <property type="project" value="UniProtKB-KW"/>
</dbReference>
<dbReference type="GO" id="GO:0006955">
    <property type="term" value="P:immune response"/>
    <property type="evidence" value="ECO:0007669"/>
    <property type="project" value="InterPro"/>
</dbReference>
<dbReference type="Pfam" id="PF00048">
    <property type="entry name" value="IL8"/>
    <property type="match status" value="1"/>
</dbReference>
<feature type="chain" id="PRO_5034846382" description="Chemokine interleukin-8-like domain-containing protein" evidence="2">
    <location>
        <begin position="21"/>
        <end position="123"/>
    </location>
</feature>
<evidence type="ECO:0000313" key="4">
    <source>
        <dbReference type="Ensembl" id="ENSCPBP00000009624.1"/>
    </source>
</evidence>
<evidence type="ECO:0000313" key="5">
    <source>
        <dbReference type="Proteomes" id="UP000694380"/>
    </source>
</evidence>
<feature type="domain" description="Chemokine interleukin-8-like" evidence="3">
    <location>
        <begin position="26"/>
        <end position="57"/>
    </location>
</feature>
<evidence type="ECO:0000259" key="3">
    <source>
        <dbReference type="Pfam" id="PF00048"/>
    </source>
</evidence>
<reference evidence="4" key="2">
    <citation type="submission" date="2025-09" db="UniProtKB">
        <authorList>
            <consortium name="Ensembl"/>
        </authorList>
    </citation>
    <scope>IDENTIFICATION</scope>
</reference>
<protein>
    <recommendedName>
        <fullName evidence="3">Chemokine interleukin-8-like domain-containing protein</fullName>
    </recommendedName>
</protein>
<dbReference type="Proteomes" id="UP000694380">
    <property type="component" value="Unplaced"/>
</dbReference>
<dbReference type="Gene3D" id="2.40.50.40">
    <property type="match status" value="1"/>
</dbReference>
<keyword evidence="1" id="KW-0202">Cytokine</keyword>
<proteinExistence type="predicted"/>
<reference evidence="4" key="1">
    <citation type="submission" date="2025-08" db="UniProtKB">
        <authorList>
            <consortium name="Ensembl"/>
        </authorList>
    </citation>
    <scope>IDENTIFICATION</scope>
</reference>
<sequence>MKVSVAALVFVLSMACLSWGMMSDSCFSYTSRQIPRRIVTAYFVTSRMCSQPAVVCWPWRFLKAHLMQQSLDGVLWPVRGWRSEEVIKVSLAGILLRSSAAVNQRSSIVFTNGLYSLAEKVLT</sequence>
<accession>A0A8C3FJI4</accession>
<keyword evidence="2" id="KW-0732">Signal</keyword>
<evidence type="ECO:0000256" key="2">
    <source>
        <dbReference type="SAM" id="SignalP"/>
    </source>
</evidence>
<evidence type="ECO:0000256" key="1">
    <source>
        <dbReference type="ARBA" id="ARBA00022514"/>
    </source>
</evidence>
<dbReference type="PROSITE" id="PS51257">
    <property type="entry name" value="PROKAR_LIPOPROTEIN"/>
    <property type="match status" value="1"/>
</dbReference>
<feature type="signal peptide" evidence="2">
    <location>
        <begin position="1"/>
        <end position="20"/>
    </location>
</feature>
<dbReference type="InterPro" id="IPR036048">
    <property type="entry name" value="Interleukin_8-like_sf"/>
</dbReference>
<name>A0A8C3FJI4_CHRPI</name>
<dbReference type="Ensembl" id="ENSCPBT00000011561.1">
    <property type="protein sequence ID" value="ENSCPBP00000009624.1"/>
    <property type="gene ID" value="ENSCPBG00000007437.1"/>
</dbReference>
<organism evidence="4 5">
    <name type="scientific">Chrysemys picta bellii</name>
    <name type="common">Western painted turtle</name>
    <name type="synonym">Emys bellii</name>
    <dbReference type="NCBI Taxonomy" id="8478"/>
    <lineage>
        <taxon>Eukaryota</taxon>
        <taxon>Metazoa</taxon>
        <taxon>Chordata</taxon>
        <taxon>Craniata</taxon>
        <taxon>Vertebrata</taxon>
        <taxon>Euteleostomi</taxon>
        <taxon>Archelosauria</taxon>
        <taxon>Testudinata</taxon>
        <taxon>Testudines</taxon>
        <taxon>Cryptodira</taxon>
        <taxon>Durocryptodira</taxon>
        <taxon>Testudinoidea</taxon>
        <taxon>Emydidae</taxon>
        <taxon>Chrysemys</taxon>
    </lineage>
</organism>
<dbReference type="InterPro" id="IPR001811">
    <property type="entry name" value="Chemokine_IL8-like_dom"/>
</dbReference>
<dbReference type="AlphaFoldDB" id="A0A8C3FJI4"/>